<feature type="compositionally biased region" description="Polar residues" evidence="1">
    <location>
        <begin position="891"/>
        <end position="906"/>
    </location>
</feature>
<feature type="compositionally biased region" description="Basic and acidic residues" evidence="1">
    <location>
        <begin position="394"/>
        <end position="404"/>
    </location>
</feature>
<comment type="caution">
    <text evidence="2">The sequence shown here is derived from an EMBL/GenBank/DDBJ whole genome shotgun (WGS) entry which is preliminary data.</text>
</comment>
<feature type="region of interest" description="Disordered" evidence="1">
    <location>
        <begin position="891"/>
        <end position="918"/>
    </location>
</feature>
<sequence>MFSLEFASGRPLGSAPYYSLVVRDPYIVGRDRSADIILDHCDIAAQHASLTVMRESQAQKLQQTWLLRRRAPGGDDDEASSTVDDDSEVVGSFLNNAQTQMNGVVLMNDCPTMGGPGREADEHDPAAEADGDEAPSQLHGNDPLVLRVVKLPDGGDVLANETAVVNHPVYLADGAQLQFGAHIRLRLRFRPLVVSVARGVLSADEVRELETMYYRLGATTTGPGGPTPLLDMPQPIGRLYCVEAINDDPCCLMALASGYSIVQPKYVFEWFAALAQGASSPLTVLAPPVRFEVPIQWHGSTAVHTAFYLRPESDVCPFPLYPIPTTATRKRSRDALFRGKKFFFVTSAVEQRYKQPVLACGGEVLHLEDVVAITAEAYAAQTPAATGGGGEDDAAPHTAEEGEAKAPAVKHYVVVDADTEGVIRMNGDPALGSLHGILGEAERAGIVVPIIAERSLFYSLLSNRLTICEVARPFTADAVQSGSQLLSRGKSPSVGVGYAEGGNEVPATSMGVGSRILDFAPHAAGGASLSRRRADVCSRTQSPGTAETTKPQQRGRHSQAAMRDVLGVNLWEALRLRVRAFVLRDGAKLQENLAGSWRNLFVNTEVLEHARECQIQSVGYLDKLEGMLPEFGKYPRLANEVYNIQKDCHEMLRTAHEIVEIAKCAARRSQHPSRPRRMSLNGLLQHPCTTSIGSWMSRRSASSEVGKRRDARLRGPSPLTPVTQQLFTPRRVGKASLATPRSARGKGGKKAHATPAADTSAPVKEAHDSRQAALFLPTPGATFPGPADEAPQQVPPLLSALPVPRLEPPSIVHVRSAARQTPRTTPQPLQHPAEPKVEVSVASPEATFAQLSTLKHLHLAHPAARGLNSSKNSGRASSSRGVASWRELLGSTSHGQQRTSYTPRQQHTPRPHSGRHMHVAATRIVATPAR</sequence>
<evidence type="ECO:0008006" key="4">
    <source>
        <dbReference type="Google" id="ProtNLM"/>
    </source>
</evidence>
<dbReference type="InterPro" id="IPR040227">
    <property type="entry name" value="Nibrin-rel"/>
</dbReference>
<feature type="compositionally biased region" description="Basic residues" evidence="1">
    <location>
        <begin position="907"/>
        <end position="918"/>
    </location>
</feature>
<dbReference type="Proteomes" id="UP000031737">
    <property type="component" value="Unassembled WGS sequence"/>
</dbReference>
<evidence type="ECO:0000313" key="2">
    <source>
        <dbReference type="EMBL" id="ESL11858.1"/>
    </source>
</evidence>
<dbReference type="EMBL" id="AUPL01000383">
    <property type="protein sequence ID" value="ESL11858.1"/>
    <property type="molecule type" value="Genomic_DNA"/>
</dbReference>
<dbReference type="InterPro" id="IPR008984">
    <property type="entry name" value="SMAD_FHA_dom_sf"/>
</dbReference>
<dbReference type="AlphaFoldDB" id="A0A061J8U9"/>
<protein>
    <recommendedName>
        <fullName evidence="4">FHA domain-containing protein</fullName>
    </recommendedName>
</protein>
<name>A0A061J8U9_TRYRA</name>
<accession>A0A061J8U9</accession>
<dbReference type="GO" id="GO:0003684">
    <property type="term" value="F:damaged DNA binding"/>
    <property type="evidence" value="ECO:0007669"/>
    <property type="project" value="TreeGrafter"/>
</dbReference>
<dbReference type="GO" id="GO:0000724">
    <property type="term" value="P:double-strand break repair via homologous recombination"/>
    <property type="evidence" value="ECO:0007669"/>
    <property type="project" value="TreeGrafter"/>
</dbReference>
<dbReference type="GO" id="GO:0007095">
    <property type="term" value="P:mitotic G2 DNA damage checkpoint signaling"/>
    <property type="evidence" value="ECO:0007669"/>
    <property type="project" value="InterPro"/>
</dbReference>
<evidence type="ECO:0000256" key="1">
    <source>
        <dbReference type="SAM" id="MobiDB-lite"/>
    </source>
</evidence>
<feature type="region of interest" description="Disordered" evidence="1">
    <location>
        <begin position="384"/>
        <end position="405"/>
    </location>
</feature>
<feature type="compositionally biased region" description="Basic residues" evidence="1">
    <location>
        <begin position="743"/>
        <end position="752"/>
    </location>
</feature>
<feature type="region of interest" description="Disordered" evidence="1">
    <location>
        <begin position="695"/>
        <end position="768"/>
    </location>
</feature>
<feature type="region of interest" description="Disordered" evidence="1">
    <location>
        <begin position="530"/>
        <end position="558"/>
    </location>
</feature>
<proteinExistence type="predicted"/>
<reference evidence="2 3" key="1">
    <citation type="submission" date="2013-07" db="EMBL/GenBank/DDBJ databases">
        <authorList>
            <person name="Stoco P.H."/>
            <person name="Wagner G."/>
            <person name="Gerber A."/>
            <person name="Zaha A."/>
            <person name="Thompson C."/>
            <person name="Bartholomeu D.C."/>
            <person name="Luckemeyer D.D."/>
            <person name="Bahia D."/>
            <person name="Loreto E."/>
            <person name="Prestes E.B."/>
            <person name="Lima F.M."/>
            <person name="Rodrigues-Luiz G."/>
            <person name="Vallejo G.A."/>
            <person name="Filho J.F."/>
            <person name="Monteiro K.M."/>
            <person name="Tyler K.M."/>
            <person name="de Almeida L.G."/>
            <person name="Ortiz M.F."/>
            <person name="Siervo M.A."/>
            <person name="de Moraes M.H."/>
            <person name="Cunha O.L."/>
            <person name="Mendonca-Neto R."/>
            <person name="Silva R."/>
            <person name="Teixeira S.M."/>
            <person name="Murta S.M."/>
            <person name="Sincero T.C."/>
            <person name="Mendes T.A."/>
            <person name="Urmenyi T.P."/>
            <person name="Silva V.G."/>
            <person name="da Rocha W.D."/>
            <person name="Andersson B."/>
            <person name="Romanha A.J."/>
            <person name="Steindel M."/>
            <person name="de Vasconcelos A.T."/>
            <person name="Grisard E.C."/>
        </authorList>
    </citation>
    <scope>NUCLEOTIDE SEQUENCE [LARGE SCALE GENOMIC DNA]</scope>
    <source>
        <strain evidence="2 3">SC58</strain>
    </source>
</reference>
<dbReference type="PANTHER" id="PTHR12162:SF0">
    <property type="entry name" value="NIBRIN"/>
    <property type="match status" value="1"/>
</dbReference>
<organism evidence="2 3">
    <name type="scientific">Trypanosoma rangeli SC58</name>
    <dbReference type="NCBI Taxonomy" id="429131"/>
    <lineage>
        <taxon>Eukaryota</taxon>
        <taxon>Discoba</taxon>
        <taxon>Euglenozoa</taxon>
        <taxon>Kinetoplastea</taxon>
        <taxon>Metakinetoplastina</taxon>
        <taxon>Trypanosomatida</taxon>
        <taxon>Trypanosomatidae</taxon>
        <taxon>Trypanosoma</taxon>
        <taxon>Herpetosoma</taxon>
    </lineage>
</organism>
<feature type="compositionally biased region" description="Polar residues" evidence="1">
    <location>
        <begin position="818"/>
        <end position="828"/>
    </location>
</feature>
<dbReference type="VEuPathDB" id="TriTrypDB:TRSC58_00383"/>
<keyword evidence="3" id="KW-1185">Reference proteome</keyword>
<dbReference type="GO" id="GO:0030870">
    <property type="term" value="C:Mre11 complex"/>
    <property type="evidence" value="ECO:0007669"/>
    <property type="project" value="InterPro"/>
</dbReference>
<gene>
    <name evidence="2" type="ORF">TRSC58_00383</name>
</gene>
<dbReference type="SUPFAM" id="SSF49879">
    <property type="entry name" value="SMAD/FHA domain"/>
    <property type="match status" value="1"/>
</dbReference>
<feature type="region of interest" description="Disordered" evidence="1">
    <location>
        <begin position="816"/>
        <end position="837"/>
    </location>
</feature>
<dbReference type="CDD" id="cd00060">
    <property type="entry name" value="FHA"/>
    <property type="match status" value="1"/>
</dbReference>
<feature type="compositionally biased region" description="Polar residues" evidence="1">
    <location>
        <begin position="538"/>
        <end position="552"/>
    </location>
</feature>
<dbReference type="PANTHER" id="PTHR12162">
    <property type="entry name" value="NIBRIN-RELATED"/>
    <property type="match status" value="1"/>
</dbReference>
<dbReference type="OrthoDB" id="244476at2759"/>
<evidence type="ECO:0000313" key="3">
    <source>
        <dbReference type="Proteomes" id="UP000031737"/>
    </source>
</evidence>
<feature type="region of interest" description="Disordered" evidence="1">
    <location>
        <begin position="111"/>
        <end position="141"/>
    </location>
</feature>